<evidence type="ECO:0000256" key="1">
    <source>
        <dbReference type="ARBA" id="ARBA00001946"/>
    </source>
</evidence>
<feature type="binding site" evidence="9">
    <location>
        <position position="13"/>
    </location>
    <ligand>
        <name>Mg(2+)</name>
        <dbReference type="ChEBI" id="CHEBI:18420"/>
        <note>catalytic</note>
    </ligand>
</feature>
<dbReference type="RefSeq" id="WP_376754283.1">
    <property type="nucleotide sequence ID" value="NZ_CP124550.1"/>
</dbReference>
<evidence type="ECO:0000256" key="9">
    <source>
        <dbReference type="HAMAP-Rule" id="MF_01471"/>
    </source>
</evidence>
<dbReference type="EC" id="3.1.-.-" evidence="9"/>
<gene>
    <name evidence="9 10" type="primary">cas2</name>
    <name evidence="10" type="ORF">SEML1_0289</name>
</gene>
<dbReference type="InterPro" id="IPR021127">
    <property type="entry name" value="CRISPR_associated_Cas2"/>
</dbReference>
<dbReference type="HAMAP" id="MF_01471">
    <property type="entry name" value="Cas2"/>
    <property type="match status" value="1"/>
</dbReference>
<evidence type="ECO:0000256" key="7">
    <source>
        <dbReference type="ARBA" id="ARBA00022842"/>
    </source>
</evidence>
<dbReference type="NCBIfam" id="TIGR01573">
    <property type="entry name" value="cas2"/>
    <property type="match status" value="1"/>
</dbReference>
<evidence type="ECO:0000256" key="5">
    <source>
        <dbReference type="ARBA" id="ARBA00022759"/>
    </source>
</evidence>
<keyword evidence="11" id="KW-1185">Reference proteome</keyword>
<protein>
    <recommendedName>
        <fullName evidence="9">CRISPR-associated endoribonuclease Cas2</fullName>
        <ecNumber evidence="9">3.1.-.-</ecNumber>
    </recommendedName>
</protein>
<keyword evidence="7 9" id="KW-0460">Magnesium</keyword>
<sequence length="106" mass="12602">MKVRYMRMILFFDLPMVSDRERKIYATFRKQLTREGFVMMQQSVYSKLVLNSTNEKSTYDRLRKIIPDNGVVQLLTITERQFASMEYLAGEYEELSIQSTDRTVVL</sequence>
<dbReference type="Proteomes" id="UP001177295">
    <property type="component" value="Chromosome"/>
</dbReference>
<proteinExistence type="inferred from homology"/>
<keyword evidence="3 9" id="KW-0540">Nuclease</keyword>
<evidence type="ECO:0000256" key="8">
    <source>
        <dbReference type="ARBA" id="ARBA00023118"/>
    </source>
</evidence>
<comment type="similarity">
    <text evidence="2 9">Belongs to the CRISPR-associated endoribonuclease Cas2 protein family.</text>
</comment>
<reference evidence="10 11" key="1">
    <citation type="journal article" date="2023" name="Cell">
        <title>Genetic manipulation of Patescibacteria provides mechanistic insights into microbial dark matter and the epibiotic lifestyle.</title>
        <authorList>
            <person name="Wang Y."/>
            <person name="Gallagher L.A."/>
            <person name="Andrade P.A."/>
            <person name="Liu A."/>
            <person name="Humphreys I.R."/>
            <person name="Turkarslan S."/>
            <person name="Cutler K.J."/>
            <person name="Arrieta-Ortiz M.L."/>
            <person name="Li Y."/>
            <person name="Radey M.C."/>
            <person name="McLean J.S."/>
            <person name="Cong Q."/>
            <person name="Baker D."/>
            <person name="Baliga N.S."/>
            <person name="Peterson S.B."/>
            <person name="Mougous J.D."/>
        </authorList>
    </citation>
    <scope>NUCLEOTIDE SEQUENCE [LARGE SCALE GENOMIC DNA]</scope>
    <source>
        <strain evidence="10 11">ML1</strain>
    </source>
</reference>
<evidence type="ECO:0000256" key="6">
    <source>
        <dbReference type="ARBA" id="ARBA00022801"/>
    </source>
</evidence>
<keyword evidence="4 9" id="KW-0479">Metal-binding</keyword>
<dbReference type="Pfam" id="PF09827">
    <property type="entry name" value="CRISPR_Cas2"/>
    <property type="match status" value="1"/>
</dbReference>
<comment type="function">
    <text evidence="9">CRISPR (clustered regularly interspaced short palindromic repeat), is an adaptive immune system that provides protection against mobile genetic elements (viruses, transposable elements and conjugative plasmids). CRISPR clusters contain sequences complementary to antecedent mobile elements and target invading nucleic acids. CRISPR clusters are transcribed and processed into CRISPR RNA (crRNA). Functions as a ssRNA-specific endoribonuclease. Involved in the integration of spacer DNA into the CRISPR cassette.</text>
</comment>
<comment type="subunit">
    <text evidence="9">Homodimer, forms a heterotetramer with a Cas1 homodimer.</text>
</comment>
<name>A0ABY8WYH8_9BACT</name>
<keyword evidence="8 9" id="KW-0051">Antiviral defense</keyword>
<accession>A0ABY8WYH8</accession>
<dbReference type="SUPFAM" id="SSF143430">
    <property type="entry name" value="TTP0101/SSO1404-like"/>
    <property type="match status" value="1"/>
</dbReference>
<evidence type="ECO:0000313" key="10">
    <source>
        <dbReference type="EMBL" id="WIO45919.1"/>
    </source>
</evidence>
<organism evidence="10 11">
    <name type="scientific">Candidatus Southlakia epibionticum</name>
    <dbReference type="NCBI Taxonomy" id="3043284"/>
    <lineage>
        <taxon>Bacteria</taxon>
        <taxon>Candidatus Saccharimonadota</taxon>
        <taxon>Candidatus Saccharimonadia</taxon>
        <taxon>Candidatus Saccharimonadales</taxon>
        <taxon>Candidatus Saccharimonadaceae</taxon>
        <taxon>Candidatus Southlakia</taxon>
    </lineage>
</organism>
<evidence type="ECO:0000313" key="11">
    <source>
        <dbReference type="Proteomes" id="UP001177295"/>
    </source>
</evidence>
<keyword evidence="6 9" id="KW-0378">Hydrolase</keyword>
<dbReference type="InterPro" id="IPR019199">
    <property type="entry name" value="Virulence_VapD/CRISPR_Cas2"/>
</dbReference>
<evidence type="ECO:0000256" key="3">
    <source>
        <dbReference type="ARBA" id="ARBA00022722"/>
    </source>
</evidence>
<keyword evidence="5 9" id="KW-0255">Endonuclease</keyword>
<dbReference type="EMBL" id="CP124550">
    <property type="protein sequence ID" value="WIO45919.1"/>
    <property type="molecule type" value="Genomic_DNA"/>
</dbReference>
<comment type="cofactor">
    <cofactor evidence="1 9">
        <name>Mg(2+)</name>
        <dbReference type="ChEBI" id="CHEBI:18420"/>
    </cofactor>
</comment>
<evidence type="ECO:0000256" key="4">
    <source>
        <dbReference type="ARBA" id="ARBA00022723"/>
    </source>
</evidence>
<evidence type="ECO:0000256" key="2">
    <source>
        <dbReference type="ARBA" id="ARBA00009959"/>
    </source>
</evidence>